<evidence type="ECO:0000313" key="4">
    <source>
        <dbReference type="Proteomes" id="UP000249682"/>
    </source>
</evidence>
<protein>
    <recommendedName>
        <fullName evidence="1">Copper amine oxidase N3-terminal domain-containing protein</fullName>
    </recommendedName>
</protein>
<name>O32947_MYCLR</name>
<feature type="domain" description="Copper amine oxidase N3-terminal" evidence="1">
    <location>
        <begin position="3"/>
        <end position="86"/>
    </location>
</feature>
<dbReference type="GO" id="GO:0009308">
    <property type="term" value="P:amine metabolic process"/>
    <property type="evidence" value="ECO:0007669"/>
    <property type="project" value="InterPro"/>
</dbReference>
<dbReference type="EMBL" id="CP029543">
    <property type="protein sequence ID" value="AWV48000.1"/>
    <property type="molecule type" value="Genomic_DNA"/>
</dbReference>
<reference evidence="3" key="1">
    <citation type="journal article" date="1993" name="Mol. Microbiol.">
        <title>Use of an ordered cosmid library to deduce the genomic organization of Mycobacterium leprae.</title>
        <authorList>
            <person name="Eiglmeier K."/>
            <person name="Honore N."/>
            <person name="Woods S.A."/>
            <person name="Caudron B."/>
            <person name="Cole S.T."/>
        </authorList>
    </citation>
    <scope>NUCLEOTIDE SEQUENCE</scope>
</reference>
<gene>
    <name evidence="3" type="primary">MLCB2052.37</name>
    <name evidence="2" type="ORF">DIJ64_07765</name>
</gene>
<proteinExistence type="predicted"/>
<reference evidence="2 4" key="4">
    <citation type="submission" date="2018-05" db="EMBL/GenBank/DDBJ databases">
        <title>Evolution of small genomes with special reference to Mycobacterium leprae.</title>
        <authorList>
            <person name="Mohanty P.S."/>
            <person name="Bansal A.K."/>
            <person name="Gupta U.D."/>
            <person name="Naaz F."/>
            <person name="Dwivedi V.D."/>
            <person name="Singh H."/>
            <person name="Gupta G."/>
            <person name="Sharma S."/>
            <person name="Arora M."/>
        </authorList>
    </citation>
    <scope>NUCLEOTIDE SEQUENCE [LARGE SCALE GENOMIC DNA]</scope>
    <source>
        <strain evidence="2 4">MRHRU-235-G</strain>
    </source>
</reference>
<dbReference type="EMBL" id="Z98604">
    <property type="protein sequence ID" value="CAB11335.1"/>
    <property type="molecule type" value="Genomic_DNA"/>
</dbReference>
<evidence type="ECO:0000259" key="1">
    <source>
        <dbReference type="Pfam" id="PF02728"/>
    </source>
</evidence>
<dbReference type="AlphaFoldDB" id="O32947"/>
<organism evidence="3">
    <name type="scientific">Mycobacterium leprae</name>
    <dbReference type="NCBI Taxonomy" id="1769"/>
    <lineage>
        <taxon>Bacteria</taxon>
        <taxon>Bacillati</taxon>
        <taxon>Actinomycetota</taxon>
        <taxon>Actinomycetes</taxon>
        <taxon>Mycobacteriales</taxon>
        <taxon>Mycobacteriaceae</taxon>
        <taxon>Mycobacterium</taxon>
    </lineage>
</organism>
<reference evidence="3" key="3">
    <citation type="submission" date="1997-08" db="EMBL/GenBank/DDBJ databases">
        <authorList>
            <person name="Parkhill J."/>
            <person name="Barrell B.G."/>
            <person name="Rajandream M.A."/>
        </authorList>
    </citation>
    <scope>NUCLEOTIDE SEQUENCE</scope>
</reference>
<dbReference type="Pfam" id="PF02728">
    <property type="entry name" value="Cu_amine_oxidN3"/>
    <property type="match status" value="1"/>
</dbReference>
<reference evidence="3" key="2">
    <citation type="submission" date="1997-08" db="EMBL/GenBank/DDBJ databases">
        <authorList>
            <person name="Devlin K."/>
            <person name="Churcher C.M."/>
        </authorList>
    </citation>
    <scope>NUCLEOTIDE SEQUENCE</scope>
</reference>
<dbReference type="InterPro" id="IPR016182">
    <property type="entry name" value="Cu_amine_oxidase_N-reg"/>
</dbReference>
<dbReference type="GO" id="GO:0048038">
    <property type="term" value="F:quinone binding"/>
    <property type="evidence" value="ECO:0007669"/>
    <property type="project" value="InterPro"/>
</dbReference>
<dbReference type="InterPro" id="IPR015802">
    <property type="entry name" value="Cu_amine_oxidase_N3"/>
</dbReference>
<evidence type="ECO:0000313" key="3">
    <source>
        <dbReference type="EMBL" id="CAB11335.1"/>
    </source>
</evidence>
<accession>O32947</accession>
<dbReference type="RefSeq" id="WP_081439340.1">
    <property type="nucleotide sequence ID" value="NZ_CP029543.1"/>
</dbReference>
<dbReference type="GO" id="GO:0008131">
    <property type="term" value="F:primary methylamine oxidase activity"/>
    <property type="evidence" value="ECO:0007669"/>
    <property type="project" value="InterPro"/>
</dbReference>
<dbReference type="Gene3D" id="3.10.450.40">
    <property type="match status" value="1"/>
</dbReference>
<evidence type="ECO:0000313" key="2">
    <source>
        <dbReference type="EMBL" id="AWV48000.1"/>
    </source>
</evidence>
<dbReference type="Proteomes" id="UP000249682">
    <property type="component" value="Chromosome"/>
</dbReference>
<dbReference type="SUPFAM" id="SSF54416">
    <property type="entry name" value="Amine oxidase N-terminal region"/>
    <property type="match status" value="1"/>
</dbReference>
<sequence>MGELLRTHPAVVAASHRYGVTDMDSVLMDVSTYRDITIPEVYRGRRLAWANIWVKSSGDANPYHHLTELHCVIDLNTMELLELEEGEPQKLIGGSGRIIFLGTITNSCSNRLLGCHCRSRSPTIRCSSSSSKISRNGKTVCCESVSTIARG</sequence>
<dbReference type="GO" id="GO:0005507">
    <property type="term" value="F:copper ion binding"/>
    <property type="evidence" value="ECO:0007669"/>
    <property type="project" value="InterPro"/>
</dbReference>